<reference evidence="3 4" key="1">
    <citation type="submission" date="2017-06" db="EMBL/GenBank/DDBJ databases">
        <title>Celeribacter sp. TSPH2 complete genome sequence.</title>
        <authorList>
            <person name="Woo J.-H."/>
            <person name="Kim H.-S."/>
        </authorList>
    </citation>
    <scope>NUCLEOTIDE SEQUENCE [LARGE SCALE GENOMIC DNA]</scope>
    <source>
        <strain evidence="3 4">TSPH2</strain>
    </source>
</reference>
<keyword evidence="1" id="KW-0732">Signal</keyword>
<dbReference type="AlphaFoldDB" id="A0A291GGG4"/>
<evidence type="ECO:0000256" key="1">
    <source>
        <dbReference type="SAM" id="SignalP"/>
    </source>
</evidence>
<organism evidence="3 4">
    <name type="scientific">Celeribacter ethanolicus</name>
    <dbReference type="NCBI Taxonomy" id="1758178"/>
    <lineage>
        <taxon>Bacteria</taxon>
        <taxon>Pseudomonadati</taxon>
        <taxon>Pseudomonadota</taxon>
        <taxon>Alphaproteobacteria</taxon>
        <taxon>Rhodobacterales</taxon>
        <taxon>Roseobacteraceae</taxon>
        <taxon>Celeribacter</taxon>
    </lineage>
</organism>
<evidence type="ECO:0000259" key="2">
    <source>
        <dbReference type="Pfam" id="PF07007"/>
    </source>
</evidence>
<dbReference type="Pfam" id="PF07007">
    <property type="entry name" value="LprI"/>
    <property type="match status" value="1"/>
</dbReference>
<protein>
    <recommendedName>
        <fullName evidence="2">Lysozyme inhibitor LprI-like N-terminal domain-containing protein</fullName>
    </recommendedName>
</protein>
<feature type="chain" id="PRO_5012425820" description="Lysozyme inhibitor LprI-like N-terminal domain-containing protein" evidence="1">
    <location>
        <begin position="21"/>
        <end position="125"/>
    </location>
</feature>
<dbReference type="EMBL" id="CP022196">
    <property type="protein sequence ID" value="ATG49469.1"/>
    <property type="molecule type" value="Genomic_DNA"/>
</dbReference>
<keyword evidence="4" id="KW-1185">Reference proteome</keyword>
<feature type="signal peptide" evidence="1">
    <location>
        <begin position="1"/>
        <end position="20"/>
    </location>
</feature>
<evidence type="ECO:0000313" key="3">
    <source>
        <dbReference type="EMBL" id="ATG49469.1"/>
    </source>
</evidence>
<accession>A0A291GGG4</accession>
<evidence type="ECO:0000313" key="4">
    <source>
        <dbReference type="Proteomes" id="UP000217935"/>
    </source>
</evidence>
<dbReference type="KEGG" id="ceh:CEW89_18930"/>
<dbReference type="Gene3D" id="1.20.1270.180">
    <property type="match status" value="1"/>
</dbReference>
<dbReference type="RefSeq" id="WP_081423958.1">
    <property type="nucleotide sequence ID" value="NZ_CP022196.1"/>
</dbReference>
<name>A0A291GGG4_9RHOB</name>
<sequence length="125" mass="14119">MIRHFTFAAFLSLAPVLAFADNCDTGQLTGFDGVYCFSKVFMGEDKRLNDNYAELRSHLNADQRNILKTAQLNWIEKRDTSCMPEPHTVNVDCALSITQERADFLKARTTECISVGCASRKLSEY</sequence>
<gene>
    <name evidence="3" type="ORF">CEW89_18930</name>
</gene>
<proteinExistence type="predicted"/>
<dbReference type="OrthoDB" id="7340239at2"/>
<dbReference type="STRING" id="1758178.GCA_001550095_02499"/>
<dbReference type="Proteomes" id="UP000217935">
    <property type="component" value="Chromosome"/>
</dbReference>
<dbReference type="PANTHER" id="PTHR39176">
    <property type="entry name" value="PERIPLASMIC PROTEIN-RELATED"/>
    <property type="match status" value="1"/>
</dbReference>
<dbReference type="InterPro" id="IPR009739">
    <property type="entry name" value="LprI-like_N"/>
</dbReference>
<dbReference type="PANTHER" id="PTHR39176:SF1">
    <property type="entry name" value="PERIPLASMIC PROTEIN"/>
    <property type="match status" value="1"/>
</dbReference>
<feature type="domain" description="Lysozyme inhibitor LprI-like N-terminal" evidence="2">
    <location>
        <begin position="34"/>
        <end position="105"/>
    </location>
</feature>